<keyword evidence="18" id="KW-1185">Reference proteome</keyword>
<evidence type="ECO:0000256" key="9">
    <source>
        <dbReference type="ARBA" id="ARBA00030455"/>
    </source>
</evidence>
<dbReference type="Gene3D" id="3.40.50.720">
    <property type="entry name" value="NAD(P)-binding Rossmann-like Domain"/>
    <property type="match status" value="2"/>
</dbReference>
<evidence type="ECO:0000256" key="8">
    <source>
        <dbReference type="ARBA" id="ARBA00023027"/>
    </source>
</evidence>
<dbReference type="Pfam" id="PF00389">
    <property type="entry name" value="2-Hacid_dh"/>
    <property type="match status" value="1"/>
</dbReference>
<dbReference type="SUPFAM" id="SSF51735">
    <property type="entry name" value="NAD(P)-binding Rossmann-fold domains"/>
    <property type="match status" value="1"/>
</dbReference>
<reference evidence="15 17" key="1">
    <citation type="submission" date="2020-08" db="EMBL/GenBank/DDBJ databases">
        <title>Genomic Encyclopedia of Type Strains, Phase IV (KMG-IV): sequencing the most valuable type-strain genomes for metagenomic binning, comparative biology and taxonomic classification.</title>
        <authorList>
            <person name="Goeker M."/>
        </authorList>
    </citation>
    <scope>NUCLEOTIDE SEQUENCE [LARGE SCALE GENOMIC DNA]</scope>
    <source>
        <strain evidence="15 17">DSM 26963</strain>
    </source>
</reference>
<comment type="caution">
    <text evidence="15">The sequence shown here is derived from an EMBL/GenBank/DDBJ whole genome shotgun (WGS) entry which is preliminary data.</text>
</comment>
<dbReference type="PANTHER" id="PTHR42938:SF47">
    <property type="entry name" value="HYDROXYPYRUVATE REDUCTASE"/>
    <property type="match status" value="1"/>
</dbReference>
<evidence type="ECO:0000313" key="18">
    <source>
        <dbReference type="Proteomes" id="UP000775500"/>
    </source>
</evidence>
<dbReference type="InterPro" id="IPR002912">
    <property type="entry name" value="ACT_dom"/>
</dbReference>
<evidence type="ECO:0000259" key="14">
    <source>
        <dbReference type="PROSITE" id="PS51671"/>
    </source>
</evidence>
<evidence type="ECO:0000313" key="15">
    <source>
        <dbReference type="EMBL" id="MBB5185611.1"/>
    </source>
</evidence>
<evidence type="ECO:0000256" key="10">
    <source>
        <dbReference type="ARBA" id="ARBA00048126"/>
    </source>
</evidence>
<dbReference type="UniPathway" id="UPA00135">
    <property type="reaction ID" value="UER00196"/>
</dbReference>
<dbReference type="CDD" id="cd12174">
    <property type="entry name" value="PGDH_like_3"/>
    <property type="match status" value="1"/>
</dbReference>
<evidence type="ECO:0000256" key="11">
    <source>
        <dbReference type="ARBA" id="ARBA00048731"/>
    </source>
</evidence>
<reference evidence="16" key="2">
    <citation type="submission" date="2020-08" db="EMBL/GenBank/DDBJ databases">
        <authorList>
            <person name="Cejkova D."/>
            <person name="Kubasova T."/>
            <person name="Jahodarova E."/>
            <person name="Rychlik I."/>
        </authorList>
    </citation>
    <scope>NUCLEOTIDE SEQUENCE</scope>
    <source>
        <strain evidence="16">An423</strain>
    </source>
</reference>
<dbReference type="GO" id="GO:0051287">
    <property type="term" value="F:NAD binding"/>
    <property type="evidence" value="ECO:0007669"/>
    <property type="project" value="InterPro"/>
</dbReference>
<comment type="pathway">
    <text evidence="2">Amino-acid biosynthesis; L-serine biosynthesis; L-serine from 3-phospho-D-glycerate: step 1/3.</text>
</comment>
<dbReference type="CDD" id="cd04901">
    <property type="entry name" value="ACT_3PGDH"/>
    <property type="match status" value="1"/>
</dbReference>
<evidence type="ECO:0000256" key="1">
    <source>
        <dbReference type="ARBA" id="ARBA00003800"/>
    </source>
</evidence>
<organism evidence="15 17">
    <name type="scientific">Faecalicoccus acidiformans</name>
    <dbReference type="NCBI Taxonomy" id="915173"/>
    <lineage>
        <taxon>Bacteria</taxon>
        <taxon>Bacillati</taxon>
        <taxon>Bacillota</taxon>
        <taxon>Erysipelotrichia</taxon>
        <taxon>Erysipelotrichales</taxon>
        <taxon>Erysipelotrichaceae</taxon>
        <taxon>Faecalicoccus</taxon>
    </lineage>
</organism>
<dbReference type="Proteomes" id="UP000775500">
    <property type="component" value="Unassembled WGS sequence"/>
</dbReference>
<dbReference type="GO" id="GO:0004617">
    <property type="term" value="F:phosphoglycerate dehydrogenase activity"/>
    <property type="evidence" value="ECO:0007669"/>
    <property type="project" value="UniProtKB-EC"/>
</dbReference>
<evidence type="ECO:0000256" key="4">
    <source>
        <dbReference type="ARBA" id="ARBA00013001"/>
    </source>
</evidence>
<name>A0A7W8D1Z5_9FIRM</name>
<dbReference type="Proteomes" id="UP000521313">
    <property type="component" value="Unassembled WGS sequence"/>
</dbReference>
<evidence type="ECO:0000256" key="6">
    <source>
        <dbReference type="ARBA" id="ARBA00021582"/>
    </source>
</evidence>
<evidence type="ECO:0000313" key="17">
    <source>
        <dbReference type="Proteomes" id="UP000521313"/>
    </source>
</evidence>
<comment type="catalytic activity">
    <reaction evidence="11">
        <text>(2R)-3-phosphoglycerate + NAD(+) = 3-phosphooxypyruvate + NADH + H(+)</text>
        <dbReference type="Rhea" id="RHEA:12641"/>
        <dbReference type="ChEBI" id="CHEBI:15378"/>
        <dbReference type="ChEBI" id="CHEBI:18110"/>
        <dbReference type="ChEBI" id="CHEBI:57540"/>
        <dbReference type="ChEBI" id="CHEBI:57945"/>
        <dbReference type="ChEBI" id="CHEBI:58272"/>
        <dbReference type="EC" id="1.1.1.95"/>
    </reaction>
</comment>
<dbReference type="EC" id="1.1.1.399" evidence="4"/>
<dbReference type="InterPro" id="IPR006139">
    <property type="entry name" value="D-isomer_2_OHA_DH_cat_dom"/>
</dbReference>
<dbReference type="Gene3D" id="3.30.70.260">
    <property type="match status" value="1"/>
</dbReference>
<evidence type="ECO:0000256" key="5">
    <source>
        <dbReference type="ARBA" id="ARBA00013143"/>
    </source>
</evidence>
<dbReference type="PANTHER" id="PTHR42938">
    <property type="entry name" value="FORMATE DEHYDROGENASE 1"/>
    <property type="match status" value="1"/>
</dbReference>
<dbReference type="RefSeq" id="WP_183376735.1">
    <property type="nucleotide sequence ID" value="NZ_CAWVLV010000021.1"/>
</dbReference>
<keyword evidence="7 12" id="KW-0560">Oxidoreductase</keyword>
<dbReference type="InterPro" id="IPR045865">
    <property type="entry name" value="ACT-like_dom_sf"/>
</dbReference>
<dbReference type="InterPro" id="IPR036291">
    <property type="entry name" value="NAD(P)-bd_dom_sf"/>
</dbReference>
<dbReference type="Pfam" id="PF02826">
    <property type="entry name" value="2-Hacid_dh_C"/>
    <property type="match status" value="1"/>
</dbReference>
<dbReference type="InterPro" id="IPR029752">
    <property type="entry name" value="D-isomer_DH_CS1"/>
</dbReference>
<dbReference type="SUPFAM" id="SSF55021">
    <property type="entry name" value="ACT-like"/>
    <property type="match status" value="1"/>
</dbReference>
<evidence type="ECO:0000256" key="7">
    <source>
        <dbReference type="ARBA" id="ARBA00023002"/>
    </source>
</evidence>
<evidence type="ECO:0000256" key="3">
    <source>
        <dbReference type="ARBA" id="ARBA00005854"/>
    </source>
</evidence>
<dbReference type="AlphaFoldDB" id="A0A7W8D1Z5"/>
<dbReference type="InterPro" id="IPR006140">
    <property type="entry name" value="D-isomer_DH_NAD-bd"/>
</dbReference>
<comment type="similarity">
    <text evidence="3 12">Belongs to the D-isomer specific 2-hydroxyacid dehydrogenase family.</text>
</comment>
<dbReference type="EMBL" id="JACHHD010000019">
    <property type="protein sequence ID" value="MBB5185611.1"/>
    <property type="molecule type" value="Genomic_DNA"/>
</dbReference>
<comment type="function">
    <text evidence="1">Catalyzes the reversible oxidation of 3-phospho-D-glycerate to 3-phosphonooxypyruvate, the first step of the phosphorylated L-serine biosynthesis pathway. Also catalyzes the reversible oxidation of 2-hydroxyglutarate to 2-oxoglutarate.</text>
</comment>
<proteinExistence type="inferred from homology"/>
<accession>A0A7W8D1Z5</accession>
<reference evidence="16 18" key="3">
    <citation type="journal article" date="2021" name="Sci. Rep.">
        <title>The distribution of antibiotic resistance genes in chicken gut microbiota commensals.</title>
        <authorList>
            <person name="Juricova H."/>
            <person name="Matiasovicova J."/>
            <person name="Kubasova T."/>
            <person name="Cejkova D."/>
            <person name="Rychlik I."/>
        </authorList>
    </citation>
    <scope>NUCLEOTIDE SEQUENCE [LARGE SCALE GENOMIC DNA]</scope>
    <source>
        <strain evidence="16 18">An423</strain>
    </source>
</reference>
<keyword evidence="8" id="KW-0520">NAD</keyword>
<sequence>MYKIKLYNNIAPIGIQQFTADYEVGDDIENEDAILVRSANLHNIEYSDHLKCIARAGAGTNNIDIDACTQRGIVVFNTPGANSNAVKELVFAGMLLASRDIYGGISWAKTQQNNENLAKDMEKQKKKYAGTELNQKTLGVIGCGAIGVQVANLALRFGMKVRGYDPFMSIDAAWNLSRYVHHDSDIDDLFRNSDFITIHIPLNEKTKNTINKETIAQMKDGVKILNFARGGLVNNDDILEALNTGKVAKYVTDFPTPELVNHPNVIAIPHLGASTAESEENCAIKAAQETMHYLQYGNIRNSVNFPDCYMDFNAPFRICVIHHNVPKMISQITNSLSHDNANIENLMNKSRNEIAYTILDLDKEASPETIQKIEAIPGVVKARTYRRQPL</sequence>
<evidence type="ECO:0000256" key="13">
    <source>
        <dbReference type="SAM" id="Coils"/>
    </source>
</evidence>
<dbReference type="SUPFAM" id="SSF52283">
    <property type="entry name" value="Formate/glycerate dehydrogenase catalytic domain-like"/>
    <property type="match status" value="1"/>
</dbReference>
<gene>
    <name evidence="16" type="ORF">H5982_07800</name>
    <name evidence="15" type="ORF">HNQ43_001686</name>
</gene>
<keyword evidence="13" id="KW-0175">Coiled coil</keyword>
<dbReference type="PROSITE" id="PS51671">
    <property type="entry name" value="ACT"/>
    <property type="match status" value="1"/>
</dbReference>
<evidence type="ECO:0000256" key="12">
    <source>
        <dbReference type="RuleBase" id="RU003719"/>
    </source>
</evidence>
<dbReference type="PROSITE" id="PS00065">
    <property type="entry name" value="D_2_HYDROXYACID_DH_1"/>
    <property type="match status" value="1"/>
</dbReference>
<feature type="coiled-coil region" evidence="13">
    <location>
        <begin position="107"/>
        <end position="134"/>
    </location>
</feature>
<dbReference type="EMBL" id="JACJLU010000011">
    <property type="protein sequence ID" value="MBM6832002.1"/>
    <property type="molecule type" value="Genomic_DNA"/>
</dbReference>
<feature type="domain" description="ACT" evidence="14">
    <location>
        <begin position="317"/>
        <end position="387"/>
    </location>
</feature>
<comment type="catalytic activity">
    <reaction evidence="10">
        <text>(R)-2-hydroxyglutarate + NAD(+) = 2-oxoglutarate + NADH + H(+)</text>
        <dbReference type="Rhea" id="RHEA:49612"/>
        <dbReference type="ChEBI" id="CHEBI:15378"/>
        <dbReference type="ChEBI" id="CHEBI:15801"/>
        <dbReference type="ChEBI" id="CHEBI:16810"/>
        <dbReference type="ChEBI" id="CHEBI:57540"/>
        <dbReference type="ChEBI" id="CHEBI:57945"/>
        <dbReference type="EC" id="1.1.1.399"/>
    </reaction>
</comment>
<protein>
    <recommendedName>
        <fullName evidence="6">D-3-phosphoglycerate dehydrogenase</fullName>
        <ecNumber evidence="4">1.1.1.399</ecNumber>
        <ecNumber evidence="5">1.1.1.95</ecNumber>
    </recommendedName>
    <alternativeName>
        <fullName evidence="9">2-oxoglutarate reductase</fullName>
    </alternativeName>
</protein>
<evidence type="ECO:0000313" key="16">
    <source>
        <dbReference type="EMBL" id="MBM6832002.1"/>
    </source>
</evidence>
<dbReference type="EC" id="1.1.1.95" evidence="5"/>
<evidence type="ECO:0000256" key="2">
    <source>
        <dbReference type="ARBA" id="ARBA00005216"/>
    </source>
</evidence>